<evidence type="ECO:0000256" key="2">
    <source>
        <dbReference type="ARBA" id="ARBA00022553"/>
    </source>
</evidence>
<evidence type="ECO:0000259" key="3">
    <source>
        <dbReference type="PROSITE" id="PS50075"/>
    </source>
</evidence>
<protein>
    <recommendedName>
        <fullName evidence="3">Carrier domain-containing protein</fullName>
    </recommendedName>
</protein>
<proteinExistence type="predicted"/>
<comment type="caution">
    <text evidence="4">The sequence shown here is derived from an EMBL/GenBank/DDBJ whole genome shotgun (WGS) entry which is preliminary data.</text>
</comment>
<accession>A0AAE0GTX8</accession>
<dbReference type="SUPFAM" id="SSF51735">
    <property type="entry name" value="NAD(P)-binding Rossmann-fold domains"/>
    <property type="match status" value="1"/>
</dbReference>
<dbReference type="PROSITE" id="PS00455">
    <property type="entry name" value="AMP_BINDING"/>
    <property type="match status" value="1"/>
</dbReference>
<name>A0AAE0GTX8_9CHLO</name>
<keyword evidence="2" id="KW-0597">Phosphoprotein</keyword>
<dbReference type="Gene3D" id="3.40.50.12780">
    <property type="entry name" value="N-terminal domain of ligase-like"/>
    <property type="match status" value="1"/>
</dbReference>
<dbReference type="Gene3D" id="3.40.50.720">
    <property type="entry name" value="NAD(P)-binding Rossmann-like Domain"/>
    <property type="match status" value="1"/>
</dbReference>
<dbReference type="PANTHER" id="PTHR44845:SF6">
    <property type="entry name" value="BETA-ALANINE-ACTIVATING ENZYME"/>
    <property type="match status" value="1"/>
</dbReference>
<feature type="domain" description="Carrier" evidence="3">
    <location>
        <begin position="619"/>
        <end position="697"/>
    </location>
</feature>
<reference evidence="4 5" key="1">
    <citation type="journal article" date="2015" name="Genome Biol. Evol.">
        <title>Comparative Genomics of a Bacterivorous Green Alga Reveals Evolutionary Causalities and Consequences of Phago-Mixotrophic Mode of Nutrition.</title>
        <authorList>
            <person name="Burns J.A."/>
            <person name="Paasch A."/>
            <person name="Narechania A."/>
            <person name="Kim E."/>
        </authorList>
    </citation>
    <scope>NUCLEOTIDE SEQUENCE [LARGE SCALE GENOMIC DNA]</scope>
    <source>
        <strain evidence="4 5">PLY_AMNH</strain>
    </source>
</reference>
<dbReference type="PANTHER" id="PTHR44845">
    <property type="entry name" value="CARRIER DOMAIN-CONTAINING PROTEIN"/>
    <property type="match status" value="1"/>
</dbReference>
<dbReference type="InterPro" id="IPR036291">
    <property type="entry name" value="NAD(P)-bd_dom_sf"/>
</dbReference>
<dbReference type="InterPro" id="IPR006162">
    <property type="entry name" value="Ppantetheine_attach_site"/>
</dbReference>
<dbReference type="Gene3D" id="1.10.1200.10">
    <property type="entry name" value="ACP-like"/>
    <property type="match status" value="1"/>
</dbReference>
<keyword evidence="1" id="KW-0596">Phosphopantetheine</keyword>
<dbReference type="EMBL" id="LGRX02002531">
    <property type="protein sequence ID" value="KAK3284051.1"/>
    <property type="molecule type" value="Genomic_DNA"/>
</dbReference>
<gene>
    <name evidence="4" type="ORF">CYMTET_8283</name>
</gene>
<dbReference type="PROSITE" id="PS50075">
    <property type="entry name" value="CARRIER"/>
    <property type="match status" value="1"/>
</dbReference>
<keyword evidence="5" id="KW-1185">Reference proteome</keyword>
<evidence type="ECO:0000313" key="4">
    <source>
        <dbReference type="EMBL" id="KAK3284051.1"/>
    </source>
</evidence>
<dbReference type="InterPro" id="IPR000873">
    <property type="entry name" value="AMP-dep_synth/lig_dom"/>
</dbReference>
<dbReference type="InterPro" id="IPR045851">
    <property type="entry name" value="AMP-bd_C_sf"/>
</dbReference>
<dbReference type="AlphaFoldDB" id="A0AAE0GTX8"/>
<dbReference type="InterPro" id="IPR013120">
    <property type="entry name" value="FAR_NAD-bd"/>
</dbReference>
<dbReference type="SUPFAM" id="SSF47336">
    <property type="entry name" value="ACP-like"/>
    <property type="match status" value="1"/>
</dbReference>
<evidence type="ECO:0000256" key="1">
    <source>
        <dbReference type="ARBA" id="ARBA00022450"/>
    </source>
</evidence>
<dbReference type="Pfam" id="PF00501">
    <property type="entry name" value="AMP-binding"/>
    <property type="match status" value="1"/>
</dbReference>
<evidence type="ECO:0000313" key="5">
    <source>
        <dbReference type="Proteomes" id="UP001190700"/>
    </source>
</evidence>
<sequence>MEPPRLSSTHLKWYTSKRPHFDLPEDCIHLRFQAQAARAPNAIALQDPRGSALTYGQLVEASQRLARSIMQAYARNANAAKSPVLAGVLIDSCVERIVAYFGCLYAAVAYTPFEPAWAPKTLSAVMSEAEFGIFLTAACFRPRLAAMNVPVLLLEDVQKITSGDERETPTSRQLLPSASPNAVAHVIFTSGTSGRPKAVMCDHRGSINSHDYRTRCFPFLSSDKVGCGVFGIWDVVPTLFAGLTAVLIPDLTLSEPEELASLISTCRVTRLLLTPSLLEMCLLSPRARNALLGTRLIFLTGEPVTAHLAQRAIETLPGVRLVNLYSLCEAHDVAFAPLAPSQPLSAGPRAHGEWNTPCGVLHANVDCHILDDRRRLVEVGHWGEVYLSGPVICLGYLGRDDLNAERFVSICLDDLPSAVAPGTAPADCEQRASCERGTRSLREGGALSREIRAYWTGDRGRLREDGVLELRGRSDSYAKVRGGHLVEIGSVEAAIRQGLEAVAECAVIARPLRLTCPPAEVELVAFVTFHEQSSPAPSDAVSLRQACTASGLLPSYAVPMHFEVLPGGLPIVETTRKCDRADLMQRPLSLRIASDLPTTLQPSAAPSRSTAPLSARPRKVLSLTVCSMAAHFGAVLDLPLETSRSSDTFSQLGGSSLLAVRLLQELREAHEGLRHVSVSQVLQSTPAGLVALLREDRSAEQDAGHADARPLNLLDEVELEDDVLCAPPGTLGASLCDHGPTHGGQCGIFITGSTGFVGAHFLQKVLADGLAPTWGAVFCLVRVQGKPGAGAEELRAAASERLLAALQAHNVVIPASHLARVRVLAGSLHDSRLGLGDGEWAELKASVGCVLHLAAEVNFLASYADLRVSNVHGTKEVLRLACAAGATLYFLSTSAVFPPIGTTEAAMVSEWPELTGEDMASLEAGLHTARVHGGTWEGYAQSKWVAEMLVWEAVRRGLTAAVFRVGHITGAGLGSDAQLQLLRACAELRSSPAHTAGDWRIHLTPVDHVCEQMMRVLHQPRFSPLSSREGGRGDGSAFHIPPLHVIDSSMAFDEMRRLGCELQPVSEEEWRARLQKMCSDRSSGDDGTSCILAALLAAPSGIEGIMNQCERWLQAVNIETVVRSASDSLPQAPHLELGAERKAIADYLSNLLT</sequence>
<dbReference type="InterPro" id="IPR036736">
    <property type="entry name" value="ACP-like_sf"/>
</dbReference>
<dbReference type="InterPro" id="IPR009081">
    <property type="entry name" value="PP-bd_ACP"/>
</dbReference>
<organism evidence="4 5">
    <name type="scientific">Cymbomonas tetramitiformis</name>
    <dbReference type="NCBI Taxonomy" id="36881"/>
    <lineage>
        <taxon>Eukaryota</taxon>
        <taxon>Viridiplantae</taxon>
        <taxon>Chlorophyta</taxon>
        <taxon>Pyramimonadophyceae</taxon>
        <taxon>Pyramimonadales</taxon>
        <taxon>Pyramimonadaceae</taxon>
        <taxon>Cymbomonas</taxon>
    </lineage>
</organism>
<dbReference type="SUPFAM" id="SSF56801">
    <property type="entry name" value="Acetyl-CoA synthetase-like"/>
    <property type="match status" value="1"/>
</dbReference>
<dbReference type="Pfam" id="PF07993">
    <property type="entry name" value="NAD_binding_4"/>
    <property type="match status" value="1"/>
</dbReference>
<dbReference type="Proteomes" id="UP001190700">
    <property type="component" value="Unassembled WGS sequence"/>
</dbReference>
<dbReference type="InterPro" id="IPR020845">
    <property type="entry name" value="AMP-binding_CS"/>
</dbReference>
<dbReference type="PROSITE" id="PS00012">
    <property type="entry name" value="PHOSPHOPANTETHEINE"/>
    <property type="match status" value="1"/>
</dbReference>
<dbReference type="Gene3D" id="3.30.300.30">
    <property type="match status" value="1"/>
</dbReference>
<dbReference type="InterPro" id="IPR042099">
    <property type="entry name" value="ANL_N_sf"/>
</dbReference>